<keyword evidence="1" id="KW-0677">Repeat</keyword>
<gene>
    <name evidence="5" type="primary">NHLRC4</name>
</gene>
<evidence type="ECO:0000256" key="2">
    <source>
        <dbReference type="PROSITE-ProRule" id="PRU00504"/>
    </source>
</evidence>
<dbReference type="Proteomes" id="UP001652662">
    <property type="component" value="Chromosome 12"/>
</dbReference>
<reference evidence="5" key="1">
    <citation type="submission" date="2025-08" db="UniProtKB">
        <authorList>
            <consortium name="RefSeq"/>
        </authorList>
    </citation>
    <scope>IDENTIFICATION</scope>
    <source>
        <tissue evidence="5">Blood</tissue>
    </source>
</reference>
<feature type="region of interest" description="Disordered" evidence="3">
    <location>
        <begin position="1"/>
        <end position="60"/>
    </location>
</feature>
<dbReference type="RefSeq" id="XP_070423316.1">
    <property type="nucleotide sequence ID" value="XM_070567215.1"/>
</dbReference>
<accession>A0ABM4K538</accession>
<keyword evidence="4" id="KW-1185">Reference proteome</keyword>
<feature type="repeat" description="NHL" evidence="2">
    <location>
        <begin position="344"/>
        <end position="374"/>
    </location>
</feature>
<organism evidence="4 5">
    <name type="scientific">Equus przewalskii</name>
    <name type="common">Przewalski's horse</name>
    <name type="synonym">Equus caballus przewalskii</name>
    <dbReference type="NCBI Taxonomy" id="9798"/>
    <lineage>
        <taxon>Eukaryota</taxon>
        <taxon>Metazoa</taxon>
        <taxon>Chordata</taxon>
        <taxon>Craniata</taxon>
        <taxon>Vertebrata</taxon>
        <taxon>Euteleostomi</taxon>
        <taxon>Mammalia</taxon>
        <taxon>Eutheria</taxon>
        <taxon>Laurasiatheria</taxon>
        <taxon>Perissodactyla</taxon>
        <taxon>Equidae</taxon>
        <taxon>Equus</taxon>
    </lineage>
</organism>
<evidence type="ECO:0000256" key="3">
    <source>
        <dbReference type="SAM" id="MobiDB-lite"/>
    </source>
</evidence>
<evidence type="ECO:0000313" key="5">
    <source>
        <dbReference type="RefSeq" id="XP_070423316.1"/>
    </source>
</evidence>
<evidence type="ECO:0000313" key="4">
    <source>
        <dbReference type="Proteomes" id="UP001652662"/>
    </source>
</evidence>
<name>A0ABM4K538_EQUPR</name>
<feature type="compositionally biased region" description="Low complexity" evidence="3">
    <location>
        <begin position="37"/>
        <end position="47"/>
    </location>
</feature>
<dbReference type="InterPro" id="IPR001258">
    <property type="entry name" value="NHL_repeat"/>
</dbReference>
<proteinExistence type="predicted"/>
<dbReference type="PANTHER" id="PTHR25464:SF3">
    <property type="entry name" value="E3 UBIQUITIN-PROTEIN LIGASE TRIM32"/>
    <property type="match status" value="1"/>
</dbReference>
<sequence>MTPESSLGPLLKCGHSRRPARPLPPAAPPTLSGSGFQQQRLQAQQGQEPAPSPKLGPAAGTLLREAESAILAHLPALRPPAPPPGPPPGQLPPRGLHLMLDPPAEPIRSWQPRLLGRIPVPAGAAGGPRGLHCSLDGLLFLTAGAAPCVHVLDLEGRSICHLPCHVPGAGTFVPEDVAVTAAGLVAVSDLVHGAVHVLQHTARAPQGRWVTVGTFLAPRGLAVDALGRLLVTDYVPGAVHSFTLGPALQPLAPASVLGLQGPCWVGPGPDGGLAVSEEFGDVRLFGSAHQPLGTLGGLTGHTFGSPAGVCTDAEGGVIVVDEQRRQVTLFPRAGAPICLVSEGLRRPLGVACAPQGQLVVADAGDGYIKVYQYHLEPA</sequence>
<dbReference type="PANTHER" id="PTHR25464">
    <property type="entry name" value="TRIPARTITE MOTIF-CONTAINING PROTEIN 2-LIKE PROTEIN"/>
    <property type="match status" value="1"/>
</dbReference>
<dbReference type="GeneID" id="103541212"/>
<evidence type="ECO:0000256" key="1">
    <source>
        <dbReference type="ARBA" id="ARBA00022737"/>
    </source>
</evidence>
<dbReference type="InterPro" id="IPR011042">
    <property type="entry name" value="6-blade_b-propeller_TolB-like"/>
</dbReference>
<dbReference type="Gene3D" id="2.120.10.30">
    <property type="entry name" value="TolB, C-terminal domain"/>
    <property type="match status" value="2"/>
</dbReference>
<dbReference type="PROSITE" id="PS51125">
    <property type="entry name" value="NHL"/>
    <property type="match status" value="1"/>
</dbReference>
<protein>
    <submittedName>
        <fullName evidence="5">NHL-repeat-containing protein 4</fullName>
    </submittedName>
</protein>
<dbReference type="SUPFAM" id="SSF101898">
    <property type="entry name" value="NHL repeat"/>
    <property type="match status" value="1"/>
</dbReference>